<evidence type="ECO:0000313" key="9">
    <source>
        <dbReference type="Proteomes" id="UP000193427"/>
    </source>
</evidence>
<dbReference type="SUPFAM" id="SSF55785">
    <property type="entry name" value="PYP-like sensor domain (PAS domain)"/>
    <property type="match status" value="1"/>
</dbReference>
<dbReference type="InterPro" id="IPR002197">
    <property type="entry name" value="HTH_Fis"/>
</dbReference>
<dbReference type="InterPro" id="IPR003593">
    <property type="entry name" value="AAA+_ATPase"/>
</dbReference>
<dbReference type="InterPro" id="IPR025662">
    <property type="entry name" value="Sigma_54_int_dom_ATP-bd_1"/>
</dbReference>
<dbReference type="FunFam" id="3.40.50.300:FF:000006">
    <property type="entry name" value="DNA-binding transcriptional regulator NtrC"/>
    <property type="match status" value="1"/>
</dbReference>
<dbReference type="GO" id="GO:0006355">
    <property type="term" value="P:regulation of DNA-templated transcription"/>
    <property type="evidence" value="ECO:0007669"/>
    <property type="project" value="InterPro"/>
</dbReference>
<evidence type="ECO:0000256" key="4">
    <source>
        <dbReference type="ARBA" id="ARBA00023125"/>
    </source>
</evidence>
<dbReference type="STRING" id="946333.A4W93_22210"/>
<dbReference type="InterPro" id="IPR027417">
    <property type="entry name" value="P-loop_NTPase"/>
</dbReference>
<dbReference type="GO" id="GO:0019629">
    <property type="term" value="P:propionate catabolic process, 2-methylcitrate cycle"/>
    <property type="evidence" value="ECO:0007669"/>
    <property type="project" value="InterPro"/>
</dbReference>
<dbReference type="Gene3D" id="3.40.50.10660">
    <property type="entry name" value="PrpR receptor domain-like"/>
    <property type="match status" value="1"/>
</dbReference>
<dbReference type="InterPro" id="IPR009057">
    <property type="entry name" value="Homeodomain-like_sf"/>
</dbReference>
<proteinExistence type="predicted"/>
<evidence type="ECO:0000313" key="8">
    <source>
        <dbReference type="EMBL" id="ARN24004.1"/>
    </source>
</evidence>
<dbReference type="Gene3D" id="3.30.450.20">
    <property type="entry name" value="PAS domain"/>
    <property type="match status" value="1"/>
</dbReference>
<evidence type="ECO:0000259" key="6">
    <source>
        <dbReference type="PROSITE" id="PS50045"/>
    </source>
</evidence>
<dbReference type="Pfam" id="PF06506">
    <property type="entry name" value="PrpR_N"/>
    <property type="match status" value="1"/>
</dbReference>
<dbReference type="GO" id="GO:0005524">
    <property type="term" value="F:ATP binding"/>
    <property type="evidence" value="ECO:0007669"/>
    <property type="project" value="UniProtKB-KW"/>
</dbReference>
<dbReference type="GO" id="GO:0043565">
    <property type="term" value="F:sequence-specific DNA binding"/>
    <property type="evidence" value="ECO:0007669"/>
    <property type="project" value="InterPro"/>
</dbReference>
<dbReference type="EMBL" id="CP015118">
    <property type="protein sequence ID" value="ARN24004.1"/>
    <property type="molecule type" value="Genomic_DNA"/>
</dbReference>
<dbReference type="SUPFAM" id="SSF52540">
    <property type="entry name" value="P-loop containing nucleoside triphosphate hydrolases"/>
    <property type="match status" value="1"/>
</dbReference>
<organism evidence="8 9">
    <name type="scientific">Piscinibacter gummiphilus</name>
    <dbReference type="NCBI Taxonomy" id="946333"/>
    <lineage>
        <taxon>Bacteria</taxon>
        <taxon>Pseudomonadati</taxon>
        <taxon>Pseudomonadota</taxon>
        <taxon>Betaproteobacteria</taxon>
        <taxon>Burkholderiales</taxon>
        <taxon>Sphaerotilaceae</taxon>
        <taxon>Piscinibacter</taxon>
    </lineage>
</organism>
<name>A0A1W6LI88_9BURK</name>
<keyword evidence="2" id="KW-0067">ATP-binding</keyword>
<dbReference type="PROSITE" id="PS00688">
    <property type="entry name" value="SIGMA54_INTERACT_3"/>
    <property type="match status" value="1"/>
</dbReference>
<sequence>MYKAVADVEVLDKGFDEAVAELRARPADVVVAAGSNGAFLRQQLDVPVVLVKVGGFDVMRALGRARGVATRIALVTYGDVPDEVQQFDRLFGLGIVQRAYTTEEDARDVVRELKALGTEAVVAPGLVADLADEAGMVGVFLYSQDAVREALDDAIEMARIGRIELAKRERLNTVLGQLTDGVVAVDLKECIDTVNPAMAKFLGAPAEALLGRPLSEVAPELSLRHTLRDARDEPEQIHRHGNRTLVASRMPILEQGRLTGAVLTCQDAVSIHRVDRHLRARQAPREAQARYELGHLIGTSAAVVSAKARAEHCARSQATVLITGESGTGKELLAQGIHNAGSRRRQPFVAINCAAFPESLLEGELFGHEEGAFTGARRGGRAGLFEAAHTGTIFLDEVGEMPVSLQTRLLRVLQEREIVRIGATEPIPIDVRVIAATHRDLKAQVAGGGFRNDLYYRLNILGLSLPPLRERLQDLPLLFAHLLDKVSSRVGLSPAPLEAVWPDLLALGGAYGWPGNVRELENIVERLVVHGSELSGGREALRALVPEWFESAPAPSLSDQRRAADLRHVHEVLAACGGDRTLACERLGISRTTLWRRLQEDS</sequence>
<feature type="domain" description="Sigma-54 factor interaction" evidence="6">
    <location>
        <begin position="296"/>
        <end position="529"/>
    </location>
</feature>
<dbReference type="Gene3D" id="3.40.50.2300">
    <property type="match status" value="1"/>
</dbReference>
<dbReference type="PROSITE" id="PS00676">
    <property type="entry name" value="SIGMA54_INTERACT_2"/>
    <property type="match status" value="1"/>
</dbReference>
<accession>A0A1W6LI88</accession>
<dbReference type="InterPro" id="IPR010524">
    <property type="entry name" value="Sig_transdc_resp-reg_PrpR_N"/>
</dbReference>
<dbReference type="Pfam" id="PF00989">
    <property type="entry name" value="PAS"/>
    <property type="match status" value="1"/>
</dbReference>
<feature type="domain" description="PAS" evidence="7">
    <location>
        <begin position="167"/>
        <end position="220"/>
    </location>
</feature>
<dbReference type="InterPro" id="IPR000014">
    <property type="entry name" value="PAS"/>
</dbReference>
<dbReference type="Gene3D" id="1.10.10.60">
    <property type="entry name" value="Homeodomain-like"/>
    <property type="match status" value="1"/>
</dbReference>
<dbReference type="NCBIfam" id="TIGR02329">
    <property type="entry name" value="propionate_PrpR"/>
    <property type="match status" value="1"/>
</dbReference>
<keyword evidence="4" id="KW-0238">DNA-binding</keyword>
<dbReference type="InterPro" id="IPR012704">
    <property type="entry name" value="Sig_transdc_resp-reg_PrpR"/>
</dbReference>
<dbReference type="InterPro" id="IPR025944">
    <property type="entry name" value="Sigma_54_int_dom_CS"/>
</dbReference>
<dbReference type="CDD" id="cd00009">
    <property type="entry name" value="AAA"/>
    <property type="match status" value="1"/>
</dbReference>
<keyword evidence="5" id="KW-0804">Transcription</keyword>
<dbReference type="SMART" id="SM00091">
    <property type="entry name" value="PAS"/>
    <property type="match status" value="1"/>
</dbReference>
<dbReference type="Pfam" id="PF25601">
    <property type="entry name" value="AAA_lid_14"/>
    <property type="match status" value="1"/>
</dbReference>
<dbReference type="SMART" id="SM00382">
    <property type="entry name" value="AAA"/>
    <property type="match status" value="1"/>
</dbReference>
<gene>
    <name evidence="8" type="ORF">A4W93_22210</name>
</gene>
<evidence type="ECO:0000259" key="7">
    <source>
        <dbReference type="PROSITE" id="PS50112"/>
    </source>
</evidence>
<evidence type="ECO:0000256" key="3">
    <source>
        <dbReference type="ARBA" id="ARBA00023015"/>
    </source>
</evidence>
<dbReference type="PANTHER" id="PTHR32071">
    <property type="entry name" value="TRANSCRIPTIONAL REGULATORY PROTEIN"/>
    <property type="match status" value="1"/>
</dbReference>
<dbReference type="Gene3D" id="1.10.8.60">
    <property type="match status" value="1"/>
</dbReference>
<dbReference type="Proteomes" id="UP000193427">
    <property type="component" value="Chromosome"/>
</dbReference>
<dbReference type="GO" id="GO:0000156">
    <property type="term" value="F:phosphorelay response regulator activity"/>
    <property type="evidence" value="ECO:0007669"/>
    <property type="project" value="InterPro"/>
</dbReference>
<dbReference type="InterPro" id="IPR002078">
    <property type="entry name" value="Sigma_54_int"/>
</dbReference>
<dbReference type="PANTHER" id="PTHR32071:SF81">
    <property type="entry name" value="PROPIONATE CATABOLISM OPERON REGULATORY PROTEIN"/>
    <property type="match status" value="1"/>
</dbReference>
<keyword evidence="3" id="KW-0805">Transcription regulation</keyword>
<dbReference type="Pfam" id="PF02954">
    <property type="entry name" value="HTH_8"/>
    <property type="match status" value="1"/>
</dbReference>
<dbReference type="PROSITE" id="PS50112">
    <property type="entry name" value="PAS"/>
    <property type="match status" value="1"/>
</dbReference>
<keyword evidence="1" id="KW-0547">Nucleotide-binding</keyword>
<reference evidence="8 9" key="1">
    <citation type="submission" date="2016-04" db="EMBL/GenBank/DDBJ databases">
        <title>Complete genome sequence of natural rubber-degrading, novel Gram-negative bacterium, Rhizobacter gummiphilus strain NS21.</title>
        <authorList>
            <person name="Tabata M."/>
            <person name="Kasai D."/>
            <person name="Fukuda M."/>
        </authorList>
    </citation>
    <scope>NUCLEOTIDE SEQUENCE [LARGE SCALE GENOMIC DNA]</scope>
    <source>
        <strain evidence="8 9">NS21</strain>
    </source>
</reference>
<dbReference type="SUPFAM" id="SSF46689">
    <property type="entry name" value="Homeodomain-like"/>
    <property type="match status" value="1"/>
</dbReference>
<dbReference type="AlphaFoldDB" id="A0A1W6LI88"/>
<dbReference type="InterPro" id="IPR058031">
    <property type="entry name" value="AAA_lid_NorR"/>
</dbReference>
<keyword evidence="9" id="KW-1185">Reference proteome</keyword>
<evidence type="ECO:0000256" key="5">
    <source>
        <dbReference type="ARBA" id="ARBA00023163"/>
    </source>
</evidence>
<evidence type="ECO:0000256" key="1">
    <source>
        <dbReference type="ARBA" id="ARBA00022741"/>
    </source>
</evidence>
<dbReference type="Pfam" id="PF00158">
    <property type="entry name" value="Sigma54_activat"/>
    <property type="match status" value="1"/>
</dbReference>
<dbReference type="Gene3D" id="3.40.50.300">
    <property type="entry name" value="P-loop containing nucleotide triphosphate hydrolases"/>
    <property type="match status" value="1"/>
</dbReference>
<dbReference type="InterPro" id="IPR025943">
    <property type="entry name" value="Sigma_54_int_dom_ATP-bd_2"/>
</dbReference>
<dbReference type="GO" id="GO:0005737">
    <property type="term" value="C:cytoplasm"/>
    <property type="evidence" value="ECO:0007669"/>
    <property type="project" value="InterPro"/>
</dbReference>
<evidence type="ECO:0000256" key="2">
    <source>
        <dbReference type="ARBA" id="ARBA00022840"/>
    </source>
</evidence>
<dbReference type="PROSITE" id="PS00675">
    <property type="entry name" value="SIGMA54_INTERACT_1"/>
    <property type="match status" value="1"/>
</dbReference>
<dbReference type="CDD" id="cd00130">
    <property type="entry name" value="PAS"/>
    <property type="match status" value="1"/>
</dbReference>
<dbReference type="InterPro" id="IPR013767">
    <property type="entry name" value="PAS_fold"/>
</dbReference>
<dbReference type="SUPFAM" id="SSF159800">
    <property type="entry name" value="PrpR receptor domain-like"/>
    <property type="match status" value="1"/>
</dbReference>
<dbReference type="PROSITE" id="PS50045">
    <property type="entry name" value="SIGMA54_INTERACT_4"/>
    <property type="match status" value="1"/>
</dbReference>
<dbReference type="NCBIfam" id="TIGR00229">
    <property type="entry name" value="sensory_box"/>
    <property type="match status" value="1"/>
</dbReference>
<dbReference type="InterPro" id="IPR035965">
    <property type="entry name" value="PAS-like_dom_sf"/>
</dbReference>
<protein>
    <submittedName>
        <fullName evidence="8">Propionate catabolism operon regulatory protein PrpR</fullName>
    </submittedName>
</protein>
<dbReference type="KEGG" id="rgu:A4W93_22210"/>